<protein>
    <recommendedName>
        <fullName evidence="3">Transcription factor domain-containing protein</fullName>
    </recommendedName>
</protein>
<comment type="caution">
    <text evidence="1">The sequence shown here is derived from an EMBL/GenBank/DDBJ whole genome shotgun (WGS) entry which is preliminary data.</text>
</comment>
<gene>
    <name evidence="1" type="ORF">LTR97_005169</name>
</gene>
<accession>A0AAN8A345</accession>
<name>A0AAN8A345_9PEZI</name>
<evidence type="ECO:0000313" key="2">
    <source>
        <dbReference type="Proteomes" id="UP001310594"/>
    </source>
</evidence>
<proteinExistence type="predicted"/>
<dbReference type="EMBL" id="JAVRQU010000007">
    <property type="protein sequence ID" value="KAK5700652.1"/>
    <property type="molecule type" value="Genomic_DNA"/>
</dbReference>
<dbReference type="PANTHER" id="PTHR37540">
    <property type="entry name" value="TRANSCRIPTION FACTOR (ACR-2), PUTATIVE-RELATED-RELATED"/>
    <property type="match status" value="1"/>
</dbReference>
<evidence type="ECO:0008006" key="3">
    <source>
        <dbReference type="Google" id="ProtNLM"/>
    </source>
</evidence>
<evidence type="ECO:0000313" key="1">
    <source>
        <dbReference type="EMBL" id="KAK5700652.1"/>
    </source>
</evidence>
<reference evidence="1" key="1">
    <citation type="submission" date="2023-08" db="EMBL/GenBank/DDBJ databases">
        <title>Black Yeasts Isolated from many extreme environments.</title>
        <authorList>
            <person name="Coleine C."/>
            <person name="Stajich J.E."/>
            <person name="Selbmann L."/>
        </authorList>
    </citation>
    <scope>NUCLEOTIDE SEQUENCE</scope>
    <source>
        <strain evidence="1">CCFEE 5810</strain>
    </source>
</reference>
<dbReference type="Proteomes" id="UP001310594">
    <property type="component" value="Unassembled WGS sequence"/>
</dbReference>
<organism evidence="1 2">
    <name type="scientific">Elasticomyces elasticus</name>
    <dbReference type="NCBI Taxonomy" id="574655"/>
    <lineage>
        <taxon>Eukaryota</taxon>
        <taxon>Fungi</taxon>
        <taxon>Dikarya</taxon>
        <taxon>Ascomycota</taxon>
        <taxon>Pezizomycotina</taxon>
        <taxon>Dothideomycetes</taxon>
        <taxon>Dothideomycetidae</taxon>
        <taxon>Mycosphaerellales</taxon>
        <taxon>Teratosphaeriaceae</taxon>
        <taxon>Elasticomyces</taxon>
    </lineage>
</organism>
<dbReference type="PANTHER" id="PTHR37540:SF5">
    <property type="entry name" value="TRANSCRIPTION FACTOR DOMAIN-CONTAINING PROTEIN"/>
    <property type="match status" value="1"/>
</dbReference>
<sequence length="383" mass="42186">MAAHATQYGVAVHKILLENRSVPSLTEDALMHKGVALRLLNTQLSLGVNDDGISSDINALMYTIGAIATHELNREHLESMGSADPIAFGTVMPPPSNRLRAFHQLDVVPLHWRALQKLVEGNGGLSSLQLPGMASVLALVDLVGASKSAIKPTYERHWDPMPQSFRFSTLYTSYKEVRTTPGRGFFTCVGDALPARCIAIMIRLATLNHMMCVSATQTHINITETAASFQPSLYSLQHDLLSLPPWTGLDEDEQRSSHNGVYECCRLAAIIYSNAVLMGISSLGGWHTRLTHQLRTGLEESEFLQWPIKYQGMLAWALCVGALAAPRSADHVFFEDSLRDVMSSLNKEGLPMSRKSVDELLGDYLWSEKACKHGAAMLWCALR</sequence>
<dbReference type="AlphaFoldDB" id="A0AAN8A345"/>